<organism evidence="1 2">
    <name type="scientific">Mycobacterium gallinarum</name>
    <dbReference type="NCBI Taxonomy" id="39689"/>
    <lineage>
        <taxon>Bacteria</taxon>
        <taxon>Bacillati</taxon>
        <taxon>Actinomycetota</taxon>
        <taxon>Actinomycetes</taxon>
        <taxon>Mycobacteriales</taxon>
        <taxon>Mycobacteriaceae</taxon>
        <taxon>Mycobacterium</taxon>
    </lineage>
</organism>
<keyword evidence="2" id="KW-1185">Reference proteome</keyword>
<accession>A0A9W4AYL4</accession>
<reference evidence="1 2" key="1">
    <citation type="journal article" date="2019" name="Emerg. Microbes Infect.">
        <title>Comprehensive subspecies identification of 175 nontuberculous mycobacteria species based on 7547 genomic profiles.</title>
        <authorList>
            <person name="Matsumoto Y."/>
            <person name="Kinjo T."/>
            <person name="Motooka D."/>
            <person name="Nabeya D."/>
            <person name="Jung N."/>
            <person name="Uechi K."/>
            <person name="Horii T."/>
            <person name="Iida T."/>
            <person name="Fujita J."/>
            <person name="Nakamura S."/>
        </authorList>
    </citation>
    <scope>NUCLEOTIDE SEQUENCE [LARGE SCALE GENOMIC DNA]</scope>
    <source>
        <strain evidence="1 2">JCM 6399</strain>
    </source>
</reference>
<evidence type="ECO:0000313" key="2">
    <source>
        <dbReference type="Proteomes" id="UP000465785"/>
    </source>
</evidence>
<sequence length="77" mass="8254">MPAKWMSNATSCGPTSRRVMVVSVSGAVADVAAYAETVVMKTAFHLGVITREIRRDSAAYPQANDRIDLDLPAETVS</sequence>
<evidence type="ECO:0000313" key="1">
    <source>
        <dbReference type="EMBL" id="BBY90847.1"/>
    </source>
</evidence>
<proteinExistence type="predicted"/>
<dbReference type="AlphaFoldDB" id="A0A9W4AYL4"/>
<gene>
    <name evidence="1" type="ORF">MGALJ_05160</name>
</gene>
<dbReference type="KEGG" id="mgau:MGALJ_05160"/>
<dbReference type="Proteomes" id="UP000465785">
    <property type="component" value="Chromosome"/>
</dbReference>
<dbReference type="EMBL" id="AP022601">
    <property type="protein sequence ID" value="BBY90847.1"/>
    <property type="molecule type" value="Genomic_DNA"/>
</dbReference>
<protein>
    <submittedName>
        <fullName evidence="1">Uncharacterized protein</fullName>
    </submittedName>
</protein>
<name>A0A9W4AYL4_9MYCO</name>